<proteinExistence type="predicted"/>
<dbReference type="Proteomes" id="UP000177785">
    <property type="component" value="Unassembled WGS sequence"/>
</dbReference>
<dbReference type="InterPro" id="IPR006626">
    <property type="entry name" value="PbH1"/>
</dbReference>
<feature type="domain" description="Right handed beta helix" evidence="1">
    <location>
        <begin position="582"/>
        <end position="727"/>
    </location>
</feature>
<dbReference type="InterPro" id="IPR039448">
    <property type="entry name" value="Beta_helix"/>
</dbReference>
<name>A0A1G2G5E7_9BACT</name>
<dbReference type="SMART" id="SM00710">
    <property type="entry name" value="PbH1"/>
    <property type="match status" value="4"/>
</dbReference>
<evidence type="ECO:0000259" key="1">
    <source>
        <dbReference type="Pfam" id="PF13229"/>
    </source>
</evidence>
<dbReference type="Pfam" id="PF08757">
    <property type="entry name" value="CotH"/>
    <property type="match status" value="1"/>
</dbReference>
<accession>A0A1G2G5E7</accession>
<dbReference type="InterPro" id="IPR012334">
    <property type="entry name" value="Pectin_lyas_fold"/>
</dbReference>
<organism evidence="2 3">
    <name type="scientific">Candidatus Ryanbacteria bacterium RIFCSPHIGHO2_01_FULL_48_27</name>
    <dbReference type="NCBI Taxonomy" id="1802115"/>
    <lineage>
        <taxon>Bacteria</taxon>
        <taxon>Candidatus Ryaniibacteriota</taxon>
    </lineage>
</organism>
<dbReference type="PANTHER" id="PTHR40050">
    <property type="entry name" value="INNER SPORE COAT PROTEIN H"/>
    <property type="match status" value="1"/>
</dbReference>
<dbReference type="STRING" id="1802115.A2756_00425"/>
<dbReference type="EMBL" id="MHNL01000006">
    <property type="protein sequence ID" value="OGZ45469.1"/>
    <property type="molecule type" value="Genomic_DNA"/>
</dbReference>
<sequence>MHFMKPYKKPRHSKVFLAFLVALTLMGILLVPALPNSIKRPLIASQATQYFIHAYHSLRKLPDIAFFPYWFLKSDLPLYSLLIDEGDLKRLESSLPADPIGGHLGELNRVSVKGTFLAGDYQDRVDIRYRGTNANHWNSLKRSWRINFKHTNLFDGMEGLNLIIPSDRGEVAELLNIYRAQKLGVLSPEMKLIRLKINMRDAGVYLATESWSPSWVERHELPTAGSLFTIDDTDPNFRKLSVFTKEGASLWKSENQKNTDGMVHDEIAALIEIVQNTSDADFQRLAPHIIDLPKLYAWSVVNILANSSHQDDQNNSTLFFNASTGKFEPISWDIGLDTSPAPTAYTESQTLAQRVFSIPEFRDARNTLLKNYTANTQNLTDDIAFYDNLVHLYRSDFFRDNTKLDNNISLIHEMRLYRGAIEANFQNASHTLPKNETSMAPAKAGTLTLPEKFRYVPDLLLGIDAFLAVHPQFHRIDARIIGISGTQAITKTVVIPPNLQLIIRPGTTLLLGEKTNIVSYSPVEAKGTPDAPIIIKELTPGKPFGTVLILDAHGQSIFTWTSLSGGSGGTINGVTSTGMLALHGDNTAEIRHATFADTYDDDALSIKYGKAIISDSLFRNTFSDAIDLDYNDIIIERNTFQAPIGRATDPNLLGDAIDISFSKATIRDNTIYGCSDKGISVGERSRPHIENNTISNCSIGIAVKDQADAVIQGGVLTHNGVGISLYRKKQIFGGSHARITGVIFKDNGEEIKTDEFSSYESTP</sequence>
<dbReference type="NCBIfam" id="TIGR03804">
    <property type="entry name" value="para_beta_helix"/>
    <property type="match status" value="1"/>
</dbReference>
<dbReference type="InterPro" id="IPR022441">
    <property type="entry name" value="Para_beta_helix_rpt-2"/>
</dbReference>
<dbReference type="Gene3D" id="2.160.20.10">
    <property type="entry name" value="Single-stranded right-handed beta-helix, Pectin lyase-like"/>
    <property type="match status" value="1"/>
</dbReference>
<dbReference type="AlphaFoldDB" id="A0A1G2G5E7"/>
<evidence type="ECO:0000313" key="2">
    <source>
        <dbReference type="EMBL" id="OGZ45469.1"/>
    </source>
</evidence>
<dbReference type="Pfam" id="PF13229">
    <property type="entry name" value="Beta_helix"/>
    <property type="match status" value="1"/>
</dbReference>
<protein>
    <recommendedName>
        <fullName evidence="1">Right handed beta helix domain-containing protein</fullName>
    </recommendedName>
</protein>
<dbReference type="SUPFAM" id="SSF51126">
    <property type="entry name" value="Pectin lyase-like"/>
    <property type="match status" value="1"/>
</dbReference>
<dbReference type="PANTHER" id="PTHR40050:SF1">
    <property type="entry name" value="INNER SPORE COAT PROTEIN H"/>
    <property type="match status" value="1"/>
</dbReference>
<comment type="caution">
    <text evidence="2">The sequence shown here is derived from an EMBL/GenBank/DDBJ whole genome shotgun (WGS) entry which is preliminary data.</text>
</comment>
<dbReference type="InterPro" id="IPR011050">
    <property type="entry name" value="Pectin_lyase_fold/virulence"/>
</dbReference>
<gene>
    <name evidence="2" type="ORF">A2756_00425</name>
</gene>
<evidence type="ECO:0000313" key="3">
    <source>
        <dbReference type="Proteomes" id="UP000177785"/>
    </source>
</evidence>
<dbReference type="InterPro" id="IPR014867">
    <property type="entry name" value="Spore_coat_CotH_CotH2/3/7"/>
</dbReference>
<reference evidence="2 3" key="1">
    <citation type="journal article" date="2016" name="Nat. Commun.">
        <title>Thousands of microbial genomes shed light on interconnected biogeochemical processes in an aquifer system.</title>
        <authorList>
            <person name="Anantharaman K."/>
            <person name="Brown C.T."/>
            <person name="Hug L.A."/>
            <person name="Sharon I."/>
            <person name="Castelle C.J."/>
            <person name="Probst A.J."/>
            <person name="Thomas B.C."/>
            <person name="Singh A."/>
            <person name="Wilkins M.J."/>
            <person name="Karaoz U."/>
            <person name="Brodie E.L."/>
            <person name="Williams K.H."/>
            <person name="Hubbard S.S."/>
            <person name="Banfield J.F."/>
        </authorList>
    </citation>
    <scope>NUCLEOTIDE SEQUENCE [LARGE SCALE GENOMIC DNA]</scope>
</reference>